<evidence type="ECO:0000259" key="10">
    <source>
        <dbReference type="PROSITE" id="PS50982"/>
    </source>
</evidence>
<feature type="compositionally biased region" description="Low complexity" evidence="8">
    <location>
        <begin position="414"/>
        <end position="423"/>
    </location>
</feature>
<dbReference type="SUPFAM" id="SSF57903">
    <property type="entry name" value="FYVE/PHD zinc finger"/>
    <property type="match status" value="1"/>
</dbReference>
<dbReference type="SMART" id="SM00249">
    <property type="entry name" value="PHD"/>
    <property type="match status" value="1"/>
</dbReference>
<evidence type="ECO:0000256" key="1">
    <source>
        <dbReference type="ARBA" id="ARBA00004123"/>
    </source>
</evidence>
<dbReference type="InterPro" id="IPR013087">
    <property type="entry name" value="Znf_C2H2_type"/>
</dbReference>
<sequence>MESSSLNGGMRDHQKVATISAPLTPNRKKTMNGSTPGNGKKLRVSPAGQSYAVGSRVEAKDFKGHWNPATVSEVDWDEREILIHFDKYEEWMPMDSQRVRPYKEPDASSLYPASLNLGRITGMNGRYFPESKPVERRFKVGEQVMAAWTNNRKYPATIANHQPNDRYEVIFYDGFAKSVRGSKISKMKESDSLAKHSLNHLNNKVPPIHSNHLQMQPQFLSQHTALSNQLKSQHLNGSMNSSMLSSKSSLQAGQSQLEKQLLQPPSLPAASQYPYLSPTVNSLRFDENIGTKEQRRERKRKHNVKELFSTKRPRGSEKLSSSKVRAEKKSGPATSQESSVAASLSMPTNTDHSQVNGLLLGVDPMFPANPMKVEGIPPPSLNHSNKDKTLSDLSETEGKKKRKRLKKKHDGFGSDTTESSSSQKRSKPVSSDDDECSIQWTNGEPQGEAAYVIESAEGLRKSIIVDDRRLPVGWSKHAIRRQGGTSAGKWDVFLVSPRDGRKFRSRNELRSYHDERGLQFQVERFDFSLGRKKMYRQKAAAAARAAAQEDRPDSSSPVPTAQGSDALNIPLSPSSLADHSATQTPGLHPPAPHSLTPQVVSHGVQRVKTLLPRRTSSSSGSPNRRVLSPPPPHAVTPQPIMPIIPSIESLNKKSLSAGSDGYICPKDGCGKRFRKENLLQMHIKHYHPEYTAFMGSTPNVADLAYARTVGESVTDTPNRNRPGQSSFMEKLEKISRMEANRKAGGEISSSVSEAPSSLEARSPTLGQLLKKGPMRKDSLDGTTAAAQAAAAWMVETASDSAANMSPLPESLRDKTSFMSQTVSSENIYIKDKVECVSRPVSRAAGLSSDCDQDSFVEQNGNRSPWKGGSHDGIMSASASSSPVTVQPPPSYFYSKKKKSRIPAEKQSTAIIKVEGGKPTSPPMEHLRREELINCTCGFTEEDGLMIQCDLCLCWQHGLCNQIENIEDVPQKYVCQICQNPFRERKSRHFIHDQDWLKEGVLPSLPFTVKEAEKVQQREDILKRSHDLCSLLLLTQKVIHSLRVKVHIAEQKDHPKLYLWANSWQTESMGCPTPPSSPIQETEQKQENFGVMGKGKSLLQEALLNGSPLQQQLQQQHFLQPHQSVDAPRIPQPEAPIDPTECRLKLLDHIEHYQSLIDARLTTLEQMIDELEHEDPSLLDGKNSDPVQSGVKQGADLEETNHSDEDPALDFLPQTKETVQMILRDLLNLRKISVFC</sequence>
<evidence type="ECO:0000256" key="6">
    <source>
        <dbReference type="ARBA" id="ARBA00023242"/>
    </source>
</evidence>
<evidence type="ECO:0000256" key="5">
    <source>
        <dbReference type="ARBA" id="ARBA00022833"/>
    </source>
</evidence>
<feature type="region of interest" description="Disordered" evidence="8">
    <location>
        <begin position="541"/>
        <end position="638"/>
    </location>
</feature>
<protein>
    <submittedName>
        <fullName evidence="12">PHD finger protein 20 isoform X1</fullName>
    </submittedName>
</protein>
<dbReference type="GO" id="GO:0044545">
    <property type="term" value="C:NSL complex"/>
    <property type="evidence" value="ECO:0007669"/>
    <property type="project" value="TreeGrafter"/>
</dbReference>
<dbReference type="Gene3D" id="3.30.890.10">
    <property type="entry name" value="Methyl-cpg-binding Protein 2, Chain A"/>
    <property type="match status" value="1"/>
</dbReference>
<feature type="compositionally biased region" description="Basic residues" evidence="8">
    <location>
        <begin position="399"/>
        <end position="409"/>
    </location>
</feature>
<dbReference type="PROSITE" id="PS00028">
    <property type="entry name" value="ZINC_FINGER_C2H2_1"/>
    <property type="match status" value="1"/>
</dbReference>
<dbReference type="PROSITE" id="PS50982">
    <property type="entry name" value="MBD"/>
    <property type="match status" value="1"/>
</dbReference>
<keyword evidence="2" id="KW-0479">Metal-binding</keyword>
<evidence type="ECO:0000256" key="7">
    <source>
        <dbReference type="PROSITE-ProRule" id="PRU00042"/>
    </source>
</evidence>
<dbReference type="InterPro" id="IPR011011">
    <property type="entry name" value="Znf_FYVE_PHD"/>
</dbReference>
<dbReference type="InterPro" id="IPR001739">
    <property type="entry name" value="Methyl_CpG_DNA-bd"/>
</dbReference>
<evidence type="ECO:0000313" key="12">
    <source>
        <dbReference type="RefSeq" id="XP_026284649.1"/>
    </source>
</evidence>
<dbReference type="GO" id="GO:0006357">
    <property type="term" value="P:regulation of transcription by RNA polymerase II"/>
    <property type="evidence" value="ECO:0007669"/>
    <property type="project" value="TreeGrafter"/>
</dbReference>
<dbReference type="Proteomes" id="UP000504606">
    <property type="component" value="Unplaced"/>
</dbReference>
<dbReference type="PROSITE" id="PS01359">
    <property type="entry name" value="ZF_PHD_1"/>
    <property type="match status" value="1"/>
</dbReference>
<dbReference type="AlphaFoldDB" id="A0A6J1STP4"/>
<feature type="compositionally biased region" description="Low complexity" evidence="8">
    <location>
        <begin position="238"/>
        <end position="250"/>
    </location>
</feature>
<evidence type="ECO:0000259" key="9">
    <source>
        <dbReference type="PROSITE" id="PS50157"/>
    </source>
</evidence>
<dbReference type="CDD" id="cd20104">
    <property type="entry name" value="MBT_PHF20L1-like"/>
    <property type="match status" value="1"/>
</dbReference>
<keyword evidence="5" id="KW-0862">Zinc</keyword>
<dbReference type="InterPro" id="IPR002999">
    <property type="entry name" value="Tudor"/>
</dbReference>
<feature type="compositionally biased region" description="Basic and acidic residues" evidence="8">
    <location>
        <begin position="286"/>
        <end position="296"/>
    </location>
</feature>
<dbReference type="PANTHER" id="PTHR15856">
    <property type="entry name" value="PHD FINGER PROTEIN 20-RELATED"/>
    <property type="match status" value="1"/>
</dbReference>
<accession>A0A6J1STP4</accession>
<feature type="region of interest" description="Disordered" evidence="8">
    <location>
        <begin position="234"/>
        <end position="262"/>
    </location>
</feature>
<feature type="compositionally biased region" description="Polar residues" evidence="8">
    <location>
        <begin position="554"/>
        <end position="585"/>
    </location>
</feature>
<dbReference type="InterPro" id="IPR043449">
    <property type="entry name" value="PHF20-like"/>
</dbReference>
<dbReference type="InterPro" id="IPR019786">
    <property type="entry name" value="Zinc_finger_PHD-type_CS"/>
</dbReference>
<feature type="region of interest" description="Disordered" evidence="8">
    <location>
        <begin position="1"/>
        <end position="47"/>
    </location>
</feature>
<dbReference type="SMART" id="SM00333">
    <property type="entry name" value="TUDOR"/>
    <property type="match status" value="2"/>
</dbReference>
<dbReference type="SMART" id="SM00391">
    <property type="entry name" value="MBD"/>
    <property type="match status" value="1"/>
</dbReference>
<dbReference type="OrthoDB" id="161570at2759"/>
<feature type="region of interest" description="Disordered" evidence="8">
    <location>
        <begin position="370"/>
        <end position="441"/>
    </location>
</feature>
<gene>
    <name evidence="12" type="primary">LOC113210749</name>
</gene>
<feature type="domain" description="C2H2-type" evidence="9">
    <location>
        <begin position="662"/>
        <end position="687"/>
    </location>
</feature>
<evidence type="ECO:0000256" key="8">
    <source>
        <dbReference type="SAM" id="MobiDB-lite"/>
    </source>
</evidence>
<dbReference type="InterPro" id="IPR001965">
    <property type="entry name" value="Znf_PHD"/>
</dbReference>
<dbReference type="InterPro" id="IPR016177">
    <property type="entry name" value="DNA-bd_dom_sf"/>
</dbReference>
<dbReference type="GeneID" id="113210749"/>
<feature type="compositionally biased region" description="Polar residues" evidence="8">
    <location>
        <begin position="332"/>
        <end position="356"/>
    </location>
</feature>
<keyword evidence="6" id="KW-0539">Nucleus</keyword>
<name>A0A6J1STP4_FRAOC</name>
<proteinExistence type="predicted"/>
<dbReference type="Pfam" id="PF20826">
    <property type="entry name" value="PHD_5"/>
    <property type="match status" value="1"/>
</dbReference>
<dbReference type="GO" id="GO:0003677">
    <property type="term" value="F:DNA binding"/>
    <property type="evidence" value="ECO:0007669"/>
    <property type="project" value="InterPro"/>
</dbReference>
<dbReference type="PANTHER" id="PTHR15856:SF51">
    <property type="entry name" value="MBD-R2"/>
    <property type="match status" value="1"/>
</dbReference>
<dbReference type="RefSeq" id="XP_026284649.1">
    <property type="nucleotide sequence ID" value="XM_026428864.2"/>
</dbReference>
<keyword evidence="3" id="KW-0677">Repeat</keyword>
<evidence type="ECO:0000256" key="3">
    <source>
        <dbReference type="ARBA" id="ARBA00022737"/>
    </source>
</evidence>
<keyword evidence="4 7" id="KW-0863">Zinc-finger</keyword>
<organism evidence="11 12">
    <name type="scientific">Frankliniella occidentalis</name>
    <name type="common">Western flower thrips</name>
    <name type="synonym">Euthrips occidentalis</name>
    <dbReference type="NCBI Taxonomy" id="133901"/>
    <lineage>
        <taxon>Eukaryota</taxon>
        <taxon>Metazoa</taxon>
        <taxon>Ecdysozoa</taxon>
        <taxon>Arthropoda</taxon>
        <taxon>Hexapoda</taxon>
        <taxon>Insecta</taxon>
        <taxon>Pterygota</taxon>
        <taxon>Neoptera</taxon>
        <taxon>Paraneoptera</taxon>
        <taxon>Thysanoptera</taxon>
        <taxon>Terebrantia</taxon>
        <taxon>Thripoidea</taxon>
        <taxon>Thripidae</taxon>
        <taxon>Frankliniella</taxon>
    </lineage>
</organism>
<evidence type="ECO:0000256" key="4">
    <source>
        <dbReference type="ARBA" id="ARBA00022771"/>
    </source>
</evidence>
<dbReference type="GO" id="GO:0008270">
    <property type="term" value="F:zinc ion binding"/>
    <property type="evidence" value="ECO:0007669"/>
    <property type="project" value="UniProtKB-KW"/>
</dbReference>
<dbReference type="Pfam" id="PF01429">
    <property type="entry name" value="MBD"/>
    <property type="match status" value="1"/>
</dbReference>
<dbReference type="Gene3D" id="2.30.30.140">
    <property type="match status" value="2"/>
</dbReference>
<dbReference type="SUPFAM" id="SSF63748">
    <property type="entry name" value="Tudor/PWWP/MBT"/>
    <property type="match status" value="2"/>
</dbReference>
<dbReference type="PROSITE" id="PS50157">
    <property type="entry name" value="ZINC_FINGER_C2H2_2"/>
    <property type="match status" value="1"/>
</dbReference>
<feature type="compositionally biased region" description="Pro residues" evidence="8">
    <location>
        <begin position="628"/>
        <end position="638"/>
    </location>
</feature>
<dbReference type="SMART" id="SM00355">
    <property type="entry name" value="ZnF_C2H2"/>
    <property type="match status" value="1"/>
</dbReference>
<dbReference type="Gene3D" id="3.30.40.10">
    <property type="entry name" value="Zinc/RING finger domain, C3HC4 (zinc finger)"/>
    <property type="match status" value="1"/>
</dbReference>
<dbReference type="CDD" id="cd20386">
    <property type="entry name" value="Tudor_PHF20-like"/>
    <property type="match status" value="1"/>
</dbReference>
<comment type="subcellular location">
    <subcellularLocation>
        <location evidence="1">Nucleus</location>
    </subcellularLocation>
</comment>
<reference evidence="12" key="1">
    <citation type="submission" date="2025-08" db="UniProtKB">
        <authorList>
            <consortium name="RefSeq"/>
        </authorList>
    </citation>
    <scope>IDENTIFICATION</scope>
    <source>
        <tissue evidence="12">Whole organism</tissue>
    </source>
</reference>
<dbReference type="SUPFAM" id="SSF54171">
    <property type="entry name" value="DNA-binding domain"/>
    <property type="match status" value="1"/>
</dbReference>
<dbReference type="InterPro" id="IPR013083">
    <property type="entry name" value="Znf_RING/FYVE/PHD"/>
</dbReference>
<dbReference type="CTD" id="41498"/>
<feature type="compositionally biased region" description="Basic and acidic residues" evidence="8">
    <location>
        <begin position="304"/>
        <end position="317"/>
    </location>
</feature>
<dbReference type="KEGG" id="foc:113210749"/>
<feature type="domain" description="MBD" evidence="10">
    <location>
        <begin position="460"/>
        <end position="532"/>
    </location>
</feature>
<keyword evidence="11" id="KW-1185">Reference proteome</keyword>
<feature type="region of interest" description="Disordered" evidence="8">
    <location>
        <begin position="844"/>
        <end position="882"/>
    </location>
</feature>
<feature type="region of interest" description="Disordered" evidence="8">
    <location>
        <begin position="286"/>
        <end position="356"/>
    </location>
</feature>
<evidence type="ECO:0000256" key="2">
    <source>
        <dbReference type="ARBA" id="ARBA00022723"/>
    </source>
</evidence>
<evidence type="ECO:0000313" key="11">
    <source>
        <dbReference type="Proteomes" id="UP000504606"/>
    </source>
</evidence>
<dbReference type="GO" id="GO:0005634">
    <property type="term" value="C:nucleus"/>
    <property type="evidence" value="ECO:0007669"/>
    <property type="project" value="UniProtKB-SubCell"/>
</dbReference>